<protein>
    <submittedName>
        <fullName evidence="5">Glycosyltransferase involved in cell wall biosynthesis</fullName>
    </submittedName>
</protein>
<proteinExistence type="predicted"/>
<evidence type="ECO:0000256" key="2">
    <source>
        <dbReference type="ARBA" id="ARBA00022679"/>
    </source>
</evidence>
<dbReference type="RefSeq" id="WP_310305517.1">
    <property type="nucleotide sequence ID" value="NZ_BAAAPS010000005.1"/>
</dbReference>
<feature type="domain" description="Glycosyltransferase subfamily 4-like N-terminal" evidence="4">
    <location>
        <begin position="22"/>
        <end position="147"/>
    </location>
</feature>
<dbReference type="InterPro" id="IPR028098">
    <property type="entry name" value="Glyco_trans_4-like_N"/>
</dbReference>
<keyword evidence="6" id="KW-1185">Reference proteome</keyword>
<dbReference type="CDD" id="cd03801">
    <property type="entry name" value="GT4_PimA-like"/>
    <property type="match status" value="1"/>
</dbReference>
<evidence type="ECO:0000256" key="1">
    <source>
        <dbReference type="ARBA" id="ARBA00022676"/>
    </source>
</evidence>
<evidence type="ECO:0000259" key="4">
    <source>
        <dbReference type="Pfam" id="PF13579"/>
    </source>
</evidence>
<gene>
    <name evidence="5" type="ORF">J2S63_003727</name>
</gene>
<dbReference type="Pfam" id="PF00534">
    <property type="entry name" value="Glycos_transf_1"/>
    <property type="match status" value="1"/>
</dbReference>
<dbReference type="SUPFAM" id="SSF53756">
    <property type="entry name" value="UDP-Glycosyltransferase/glycogen phosphorylase"/>
    <property type="match status" value="1"/>
</dbReference>
<sequence>MQVHLVVPGSVVDPGRPSGGNVYDAELAHALRAAGVRVGEHPVPGRWPGRGEEGALARVLGQVPDGEVVVLDGLVGSAAADALAAVRRRLTVLVLVHLPLGLDATVPPVVAAQERRALSAAAGVVATSGWTRDWLTTAYGLDAVHVARPGARHAPPARRGTGGALLCLGAVVPAKGQDVLVEALAGLRDLPWTCRVVGPRDLDPRFVRRVERRVREEGLDRRVLLRGPVPHSRVARQLAATDLLVQPTRLETYGMATTEALAHGVPVVASDTGGVAEAVGRTGTGAVPGLLVPPGDPTTLADALRAWLTDPAARARLRAAASARRVDLPAWSATAAAVLRAVDRVRVNRTAPATVVRS</sequence>
<evidence type="ECO:0000259" key="3">
    <source>
        <dbReference type="Pfam" id="PF00534"/>
    </source>
</evidence>
<dbReference type="Proteomes" id="UP001183648">
    <property type="component" value="Unassembled WGS sequence"/>
</dbReference>
<feature type="domain" description="Glycosyl transferase family 1" evidence="3">
    <location>
        <begin position="163"/>
        <end position="322"/>
    </location>
</feature>
<keyword evidence="2" id="KW-0808">Transferase</keyword>
<keyword evidence="1" id="KW-0328">Glycosyltransferase</keyword>
<dbReference type="PANTHER" id="PTHR12526">
    <property type="entry name" value="GLYCOSYLTRANSFERASE"/>
    <property type="match status" value="1"/>
</dbReference>
<name>A0ABU2C0N2_9ACTN</name>
<reference evidence="5 6" key="1">
    <citation type="submission" date="2023-07" db="EMBL/GenBank/DDBJ databases">
        <title>Sequencing the genomes of 1000 actinobacteria strains.</title>
        <authorList>
            <person name="Klenk H.-P."/>
        </authorList>
    </citation>
    <scope>NUCLEOTIDE SEQUENCE [LARGE SCALE GENOMIC DNA]</scope>
    <source>
        <strain evidence="5 6">DSM 19426</strain>
    </source>
</reference>
<comment type="caution">
    <text evidence="5">The sequence shown here is derived from an EMBL/GenBank/DDBJ whole genome shotgun (WGS) entry which is preliminary data.</text>
</comment>
<evidence type="ECO:0000313" key="6">
    <source>
        <dbReference type="Proteomes" id="UP001183648"/>
    </source>
</evidence>
<dbReference type="PANTHER" id="PTHR12526:SF510">
    <property type="entry name" value="D-INOSITOL 3-PHOSPHATE GLYCOSYLTRANSFERASE"/>
    <property type="match status" value="1"/>
</dbReference>
<dbReference type="EMBL" id="JAVDYG010000001">
    <property type="protein sequence ID" value="MDR7364174.1"/>
    <property type="molecule type" value="Genomic_DNA"/>
</dbReference>
<dbReference type="Pfam" id="PF13579">
    <property type="entry name" value="Glyco_trans_4_4"/>
    <property type="match status" value="1"/>
</dbReference>
<accession>A0ABU2C0N2</accession>
<dbReference type="Gene3D" id="3.40.50.2000">
    <property type="entry name" value="Glycogen Phosphorylase B"/>
    <property type="match status" value="2"/>
</dbReference>
<organism evidence="5 6">
    <name type="scientific">Nocardioides marmoribigeumensis</name>
    <dbReference type="NCBI Taxonomy" id="433649"/>
    <lineage>
        <taxon>Bacteria</taxon>
        <taxon>Bacillati</taxon>
        <taxon>Actinomycetota</taxon>
        <taxon>Actinomycetes</taxon>
        <taxon>Propionibacteriales</taxon>
        <taxon>Nocardioidaceae</taxon>
        <taxon>Nocardioides</taxon>
    </lineage>
</organism>
<dbReference type="InterPro" id="IPR001296">
    <property type="entry name" value="Glyco_trans_1"/>
</dbReference>
<evidence type="ECO:0000313" key="5">
    <source>
        <dbReference type="EMBL" id="MDR7364174.1"/>
    </source>
</evidence>